<reference evidence="2 3" key="1">
    <citation type="journal article" date="2018" name="Mol. Biol. Evol.">
        <title>Broad Genomic Sampling Reveals a Smut Pathogenic Ancestry of the Fungal Clade Ustilaginomycotina.</title>
        <authorList>
            <person name="Kijpornyongpan T."/>
            <person name="Mondo S.J."/>
            <person name="Barry K."/>
            <person name="Sandor L."/>
            <person name="Lee J."/>
            <person name="Lipzen A."/>
            <person name="Pangilinan J."/>
            <person name="LaButti K."/>
            <person name="Hainaut M."/>
            <person name="Henrissat B."/>
            <person name="Grigoriev I.V."/>
            <person name="Spatafora J.W."/>
            <person name="Aime M.C."/>
        </authorList>
    </citation>
    <scope>NUCLEOTIDE SEQUENCE [LARGE SCALE GENOMIC DNA]</scope>
    <source>
        <strain evidence="2 3">MCA 5214</strain>
    </source>
</reference>
<feature type="compositionally biased region" description="Polar residues" evidence="1">
    <location>
        <begin position="164"/>
        <end position="181"/>
    </location>
</feature>
<keyword evidence="3" id="KW-1185">Reference proteome</keyword>
<feature type="compositionally biased region" description="Polar residues" evidence="1">
    <location>
        <begin position="263"/>
        <end position="276"/>
    </location>
</feature>
<dbReference type="EMBL" id="KZ819678">
    <property type="protein sequence ID" value="PWN25012.1"/>
    <property type="molecule type" value="Genomic_DNA"/>
</dbReference>
<gene>
    <name evidence="2" type="ORF">BDZ90DRAFT_234619</name>
</gene>
<evidence type="ECO:0000313" key="2">
    <source>
        <dbReference type="EMBL" id="PWN25012.1"/>
    </source>
</evidence>
<organism evidence="2 3">
    <name type="scientific">Jaminaea rosea</name>
    <dbReference type="NCBI Taxonomy" id="1569628"/>
    <lineage>
        <taxon>Eukaryota</taxon>
        <taxon>Fungi</taxon>
        <taxon>Dikarya</taxon>
        <taxon>Basidiomycota</taxon>
        <taxon>Ustilaginomycotina</taxon>
        <taxon>Exobasidiomycetes</taxon>
        <taxon>Microstromatales</taxon>
        <taxon>Microstromatales incertae sedis</taxon>
        <taxon>Jaminaea</taxon>
    </lineage>
</organism>
<name>A0A316UIB2_9BASI</name>
<feature type="compositionally biased region" description="Basic and acidic residues" evidence="1">
    <location>
        <begin position="222"/>
        <end position="231"/>
    </location>
</feature>
<evidence type="ECO:0000256" key="1">
    <source>
        <dbReference type="SAM" id="MobiDB-lite"/>
    </source>
</evidence>
<dbReference type="GeneID" id="37028905"/>
<dbReference type="AlphaFoldDB" id="A0A316UIB2"/>
<evidence type="ECO:0000313" key="3">
    <source>
        <dbReference type="Proteomes" id="UP000245884"/>
    </source>
</evidence>
<dbReference type="Proteomes" id="UP000245884">
    <property type="component" value="Unassembled WGS sequence"/>
</dbReference>
<accession>A0A316UIB2</accession>
<proteinExistence type="predicted"/>
<protein>
    <submittedName>
        <fullName evidence="2">Uncharacterized protein</fullName>
    </submittedName>
</protein>
<feature type="compositionally biased region" description="Low complexity" evidence="1">
    <location>
        <begin position="26"/>
        <end position="49"/>
    </location>
</feature>
<feature type="region of interest" description="Disordered" evidence="1">
    <location>
        <begin position="1"/>
        <end position="54"/>
    </location>
</feature>
<sequence length="276" mass="29875">MPPPILIKEHGGGGDSDSTSLRRVSDSSPTSCTSTGSSTSGATTVVSTSQYTRHPLHIDTDDKVLRARNHRHRERSYRGVLPVYSMSTMDSQASSSGHGHGHPALPLYSKTVSPTFAQVTHGSSPSPARSMRRPSSFLDMHQDYVEGRSPASSSHSDDTLPVGNISTTAMGEGSCDSSYSKVRSPYKAHNGPQVYAPTPQHPAQPWFDGSEAGSVTSSRSSTRRDLVDPWRDAAAPADYERQRASATRTQAQYPPPPLRRATHNSPLPSSRRPQWI</sequence>
<dbReference type="RefSeq" id="XP_025359624.1">
    <property type="nucleotide sequence ID" value="XM_025507082.1"/>
</dbReference>
<feature type="region of interest" description="Disordered" evidence="1">
    <location>
        <begin position="146"/>
        <end position="276"/>
    </location>
</feature>